<dbReference type="SUPFAM" id="SSF53254">
    <property type="entry name" value="Phosphoglycerate mutase-like"/>
    <property type="match status" value="1"/>
</dbReference>
<dbReference type="PANTHER" id="PTHR48100">
    <property type="entry name" value="BROAD-SPECIFICITY PHOSPHATASE YOR283W-RELATED"/>
    <property type="match status" value="1"/>
</dbReference>
<dbReference type="PANTHER" id="PTHR48100:SF59">
    <property type="entry name" value="ADENOSYLCOBALAMIN_ALPHA-RIBAZOLE PHOSPHATASE"/>
    <property type="match status" value="1"/>
</dbReference>
<protein>
    <submittedName>
        <fullName evidence="2">Phosphoglycerate mutase</fullName>
    </submittedName>
</protein>
<feature type="region of interest" description="Disordered" evidence="1">
    <location>
        <begin position="215"/>
        <end position="238"/>
    </location>
</feature>
<gene>
    <name evidence="2" type="ORF">KDK_65530</name>
</gene>
<dbReference type="OrthoDB" id="9782128at2"/>
<proteinExistence type="predicted"/>
<dbReference type="InterPro" id="IPR029033">
    <property type="entry name" value="His_PPase_superfam"/>
</dbReference>
<dbReference type="RefSeq" id="WP_126555987.1">
    <property type="nucleotide sequence ID" value="NZ_BIFS01000002.1"/>
</dbReference>
<comment type="caution">
    <text evidence="2">The sequence shown here is derived from an EMBL/GenBank/DDBJ whole genome shotgun (WGS) entry which is preliminary data.</text>
</comment>
<dbReference type="AlphaFoldDB" id="A0A402AUQ0"/>
<evidence type="ECO:0000256" key="1">
    <source>
        <dbReference type="SAM" id="MobiDB-lite"/>
    </source>
</evidence>
<sequence>MTTNLYLIRHGEAVTAIQGLIGDGELSQLGVMQAEHLRDRLAATHEIEADVLIASTLRRARQTAEIISPALDLPLLLDEEIQEIRPGGPDGISVEEYRKTFGWVDFRQTPLTQPAPDGENWGQFQLRVGTALERIIRTYEDKTIVLVCHGGVIDGSFIYFHQLSSLAVPVAGFRTRNTSITHWQKRGPDRRWRLVRYNDALHLHDIGTPERIPWDKIRPIPASDEDRPVDPVPTEEHQ</sequence>
<dbReference type="InterPro" id="IPR013078">
    <property type="entry name" value="His_Pase_superF_clade-1"/>
</dbReference>
<dbReference type="SMART" id="SM00855">
    <property type="entry name" value="PGAM"/>
    <property type="match status" value="1"/>
</dbReference>
<organism evidence="2 3">
    <name type="scientific">Dictyobacter kobayashii</name>
    <dbReference type="NCBI Taxonomy" id="2014872"/>
    <lineage>
        <taxon>Bacteria</taxon>
        <taxon>Bacillati</taxon>
        <taxon>Chloroflexota</taxon>
        <taxon>Ktedonobacteria</taxon>
        <taxon>Ktedonobacterales</taxon>
        <taxon>Dictyobacteraceae</taxon>
        <taxon>Dictyobacter</taxon>
    </lineage>
</organism>
<dbReference type="Pfam" id="PF00300">
    <property type="entry name" value="His_Phos_1"/>
    <property type="match status" value="1"/>
</dbReference>
<dbReference type="GO" id="GO:0005737">
    <property type="term" value="C:cytoplasm"/>
    <property type="evidence" value="ECO:0007669"/>
    <property type="project" value="TreeGrafter"/>
</dbReference>
<dbReference type="Gene3D" id="3.40.50.1240">
    <property type="entry name" value="Phosphoglycerate mutase-like"/>
    <property type="match status" value="1"/>
</dbReference>
<accession>A0A402AUQ0</accession>
<dbReference type="CDD" id="cd07067">
    <property type="entry name" value="HP_PGM_like"/>
    <property type="match status" value="1"/>
</dbReference>
<keyword evidence="3" id="KW-1185">Reference proteome</keyword>
<reference evidence="3" key="1">
    <citation type="submission" date="2018-12" db="EMBL/GenBank/DDBJ databases">
        <title>Tengunoibacter tsumagoiensis gen. nov., sp. nov., Dictyobacter kobayashii sp. nov., D. alpinus sp. nov., and D. joshuensis sp. nov. and description of Dictyobacteraceae fam. nov. within the order Ktedonobacterales isolated from Tengu-no-mugimeshi.</title>
        <authorList>
            <person name="Wang C.M."/>
            <person name="Zheng Y."/>
            <person name="Sakai Y."/>
            <person name="Toyoda A."/>
            <person name="Minakuchi Y."/>
            <person name="Abe K."/>
            <person name="Yokota A."/>
            <person name="Yabe S."/>
        </authorList>
    </citation>
    <scope>NUCLEOTIDE SEQUENCE [LARGE SCALE GENOMIC DNA]</scope>
    <source>
        <strain evidence="3">Uno11</strain>
    </source>
</reference>
<name>A0A402AUQ0_9CHLR</name>
<evidence type="ECO:0000313" key="2">
    <source>
        <dbReference type="EMBL" id="GCE22753.1"/>
    </source>
</evidence>
<dbReference type="Proteomes" id="UP000287188">
    <property type="component" value="Unassembled WGS sequence"/>
</dbReference>
<dbReference type="InterPro" id="IPR050275">
    <property type="entry name" value="PGM_Phosphatase"/>
</dbReference>
<dbReference type="EMBL" id="BIFS01000002">
    <property type="protein sequence ID" value="GCE22753.1"/>
    <property type="molecule type" value="Genomic_DNA"/>
</dbReference>
<dbReference type="GO" id="GO:0016791">
    <property type="term" value="F:phosphatase activity"/>
    <property type="evidence" value="ECO:0007669"/>
    <property type="project" value="TreeGrafter"/>
</dbReference>
<evidence type="ECO:0000313" key="3">
    <source>
        <dbReference type="Proteomes" id="UP000287188"/>
    </source>
</evidence>